<gene>
    <name evidence="2" type="ORF">OS493_040001</name>
</gene>
<organism evidence="2 3">
    <name type="scientific">Desmophyllum pertusum</name>
    <dbReference type="NCBI Taxonomy" id="174260"/>
    <lineage>
        <taxon>Eukaryota</taxon>
        <taxon>Metazoa</taxon>
        <taxon>Cnidaria</taxon>
        <taxon>Anthozoa</taxon>
        <taxon>Hexacorallia</taxon>
        <taxon>Scleractinia</taxon>
        <taxon>Caryophylliina</taxon>
        <taxon>Caryophylliidae</taxon>
        <taxon>Desmophyllum</taxon>
    </lineage>
</organism>
<name>A0A9X0CU36_9CNID</name>
<feature type="compositionally biased region" description="Basic and acidic residues" evidence="1">
    <location>
        <begin position="29"/>
        <end position="64"/>
    </location>
</feature>
<protein>
    <submittedName>
        <fullName evidence="2">Uncharacterized protein</fullName>
    </submittedName>
</protein>
<sequence>MTKHQEDTAGPVDRPKICINEPEDSTGEQAKENQHLIENRRSSNTELAAEKKERRGGTGRTTSDEKFADWKGEIVSSNGVRLQSGDTLLVTYSLLRSGR</sequence>
<dbReference type="Proteomes" id="UP001163046">
    <property type="component" value="Unassembled WGS sequence"/>
</dbReference>
<accession>A0A9X0CU36</accession>
<comment type="caution">
    <text evidence="2">The sequence shown here is derived from an EMBL/GenBank/DDBJ whole genome shotgun (WGS) entry which is preliminary data.</text>
</comment>
<proteinExistence type="predicted"/>
<evidence type="ECO:0000313" key="2">
    <source>
        <dbReference type="EMBL" id="KAJ7375626.1"/>
    </source>
</evidence>
<dbReference type="EMBL" id="MU826622">
    <property type="protein sequence ID" value="KAJ7375626.1"/>
    <property type="molecule type" value="Genomic_DNA"/>
</dbReference>
<reference evidence="2" key="1">
    <citation type="submission" date="2023-01" db="EMBL/GenBank/DDBJ databases">
        <title>Genome assembly of the deep-sea coral Lophelia pertusa.</title>
        <authorList>
            <person name="Herrera S."/>
            <person name="Cordes E."/>
        </authorList>
    </citation>
    <scope>NUCLEOTIDE SEQUENCE</scope>
    <source>
        <strain evidence="2">USNM1676648</strain>
        <tissue evidence="2">Polyp</tissue>
    </source>
</reference>
<keyword evidence="3" id="KW-1185">Reference proteome</keyword>
<dbReference type="AlphaFoldDB" id="A0A9X0CU36"/>
<evidence type="ECO:0000256" key="1">
    <source>
        <dbReference type="SAM" id="MobiDB-lite"/>
    </source>
</evidence>
<feature type="region of interest" description="Disordered" evidence="1">
    <location>
        <begin position="1"/>
        <end position="64"/>
    </location>
</feature>
<evidence type="ECO:0000313" key="3">
    <source>
        <dbReference type="Proteomes" id="UP001163046"/>
    </source>
</evidence>